<evidence type="ECO:0000313" key="1">
    <source>
        <dbReference type="EMBL" id="ADY54462.1"/>
    </source>
</evidence>
<dbReference type="OrthoDB" id="8548541at2"/>
<proteinExistence type="predicted"/>
<dbReference type="Pfam" id="PF11185">
    <property type="entry name" value="DUF2971"/>
    <property type="match status" value="1"/>
</dbReference>
<organism evidence="1 2">
    <name type="scientific">Syntrophobotulus glycolicus (strain DSM 8271 / FlGlyR)</name>
    <dbReference type="NCBI Taxonomy" id="645991"/>
    <lineage>
        <taxon>Bacteria</taxon>
        <taxon>Bacillati</taxon>
        <taxon>Bacillota</taxon>
        <taxon>Clostridia</taxon>
        <taxon>Eubacteriales</taxon>
        <taxon>Desulfitobacteriaceae</taxon>
        <taxon>Syntrophobotulus</taxon>
    </lineage>
</organism>
<evidence type="ECO:0000313" key="2">
    <source>
        <dbReference type="Proteomes" id="UP000007488"/>
    </source>
</evidence>
<dbReference type="Proteomes" id="UP000007488">
    <property type="component" value="Chromosome"/>
</dbReference>
<reference evidence="2" key="2">
    <citation type="submission" date="2011-02" db="EMBL/GenBank/DDBJ databases">
        <title>The complete genome of Syntrophobotulus glycolicus DSM 8271.</title>
        <authorList>
            <person name="Lucas S."/>
            <person name="Copeland A."/>
            <person name="Lapidus A."/>
            <person name="Bruce D."/>
            <person name="Goodwin L."/>
            <person name="Pitluck S."/>
            <person name="Kyrpides N."/>
            <person name="Mavromatis K."/>
            <person name="Pagani I."/>
            <person name="Ivanova N."/>
            <person name="Mikhailova N."/>
            <person name="Chertkov O."/>
            <person name="Held B."/>
            <person name="Detter J.C."/>
            <person name="Tapia R."/>
            <person name="Han C."/>
            <person name="Land M."/>
            <person name="Hauser L."/>
            <person name="Markowitz V."/>
            <person name="Cheng J.-F."/>
            <person name="Hugenholtz P."/>
            <person name="Woyke T."/>
            <person name="Wu D."/>
            <person name="Spring S."/>
            <person name="Schroeder M."/>
            <person name="Brambilla E."/>
            <person name="Klenk H.-P."/>
            <person name="Eisen J.A."/>
        </authorList>
    </citation>
    <scope>NUCLEOTIDE SEQUENCE [LARGE SCALE GENOMIC DNA]</scope>
    <source>
        <strain evidence="2">DSM 8271 / FlGlyR</strain>
    </source>
</reference>
<dbReference type="STRING" id="645991.Sgly_0088"/>
<sequence>MNKHILTISNNIKEDDCLFRYISLAQFISMIENRKLFLRKVKLWDDPWEAPDDQLPLISDDGTEIYSESLLAASTVGQCWTYEKDSDAMWRIYSGDRQGIMIETIAKNFASIDNLRKAVLSKVIYYNTGNYIDCRREVENNPSYSFAGDMVLKRETFKHENEVRLLVCLQAYPKEIDHIWDIPIVGFGIEPEIFIKSITFDPRADDWYVETMKKYCFSKNLNCPIEKSTLYKKDFFASANIVRKYELVK</sequence>
<dbReference type="HOGENOM" id="CLU_073012_0_0_9"/>
<evidence type="ECO:0008006" key="3">
    <source>
        <dbReference type="Google" id="ProtNLM"/>
    </source>
</evidence>
<reference evidence="1 2" key="1">
    <citation type="journal article" date="2011" name="Stand. Genomic Sci.">
        <title>Complete genome sequence of Syntrophobotulus glycolicus type strain (FlGlyR).</title>
        <authorList>
            <person name="Han C."/>
            <person name="Mwirichia R."/>
            <person name="Chertkov O."/>
            <person name="Held B."/>
            <person name="Lapidus A."/>
            <person name="Nolan M."/>
            <person name="Lucas S."/>
            <person name="Hammon N."/>
            <person name="Deshpande S."/>
            <person name="Cheng J.F."/>
            <person name="Tapia R."/>
            <person name="Goodwin L."/>
            <person name="Pitluck S."/>
            <person name="Huntemann M."/>
            <person name="Liolios K."/>
            <person name="Ivanova N."/>
            <person name="Pagani I."/>
            <person name="Mavromatis K."/>
            <person name="Ovchinikova G."/>
            <person name="Pati A."/>
            <person name="Chen A."/>
            <person name="Palaniappan K."/>
            <person name="Land M."/>
            <person name="Hauser L."/>
            <person name="Brambilla E.M."/>
            <person name="Rohde M."/>
            <person name="Spring S."/>
            <person name="Sikorski J."/>
            <person name="Goker M."/>
            <person name="Woyke T."/>
            <person name="Bristow J."/>
            <person name="Eisen J.A."/>
            <person name="Markowitz V."/>
            <person name="Hugenholtz P."/>
            <person name="Kyrpides N.C."/>
            <person name="Klenk H.P."/>
            <person name="Detter J.C."/>
        </authorList>
    </citation>
    <scope>NUCLEOTIDE SEQUENCE [LARGE SCALE GENOMIC DNA]</scope>
    <source>
        <strain evidence="2">DSM 8271 / FlGlyR</strain>
    </source>
</reference>
<gene>
    <name evidence="1" type="ordered locus">Sgly_0088</name>
</gene>
<name>F0SV41_SYNGF</name>
<dbReference type="RefSeq" id="WP_013623333.1">
    <property type="nucleotide sequence ID" value="NC_015172.1"/>
</dbReference>
<dbReference type="EMBL" id="CP002547">
    <property type="protein sequence ID" value="ADY54462.1"/>
    <property type="molecule type" value="Genomic_DNA"/>
</dbReference>
<dbReference type="eggNOG" id="ENOG5033C53">
    <property type="taxonomic scope" value="Bacteria"/>
</dbReference>
<dbReference type="InterPro" id="IPR021352">
    <property type="entry name" value="DUF2971"/>
</dbReference>
<accession>F0SV41</accession>
<protein>
    <recommendedName>
        <fullName evidence="3">DUF2971 domain-containing protein</fullName>
    </recommendedName>
</protein>
<dbReference type="KEGG" id="sgy:Sgly_0088"/>
<keyword evidence="2" id="KW-1185">Reference proteome</keyword>
<dbReference type="AlphaFoldDB" id="F0SV41"/>